<proteinExistence type="predicted"/>
<comment type="caution">
    <text evidence="1">The sequence shown here is derived from an EMBL/GenBank/DDBJ whole genome shotgun (WGS) entry which is preliminary data.</text>
</comment>
<name>A0A9W9TJQ5_9EURO</name>
<dbReference type="AlphaFoldDB" id="A0A9W9TJQ5"/>
<evidence type="ECO:0000313" key="1">
    <source>
        <dbReference type="EMBL" id="KAJ5225079.1"/>
    </source>
</evidence>
<gene>
    <name evidence="1" type="ORF">N7468_006304</name>
</gene>
<dbReference type="EMBL" id="JAPQKS010000005">
    <property type="protein sequence ID" value="KAJ5225079.1"/>
    <property type="molecule type" value="Genomic_DNA"/>
</dbReference>
<keyword evidence="2" id="KW-1185">Reference proteome</keyword>
<protein>
    <submittedName>
        <fullName evidence="1">Uncharacterized protein</fullName>
    </submittedName>
</protein>
<dbReference type="RefSeq" id="XP_058328490.1">
    <property type="nucleotide sequence ID" value="XM_058475600.1"/>
</dbReference>
<reference evidence="1" key="1">
    <citation type="submission" date="2022-11" db="EMBL/GenBank/DDBJ databases">
        <authorList>
            <person name="Petersen C."/>
        </authorList>
    </citation>
    <scope>NUCLEOTIDE SEQUENCE</scope>
    <source>
        <strain evidence="1">IBT 19713</strain>
    </source>
</reference>
<sequence>MPCQPKFSIWPSVPVATNAIFLLLTPIAAGSGLRSPLVGFIAASGYPDDPLVTQQSAEKKAGTPALMGFSLSY</sequence>
<evidence type="ECO:0000313" key="2">
    <source>
        <dbReference type="Proteomes" id="UP001150941"/>
    </source>
</evidence>
<organism evidence="1 2">
    <name type="scientific">Penicillium chermesinum</name>
    <dbReference type="NCBI Taxonomy" id="63820"/>
    <lineage>
        <taxon>Eukaryota</taxon>
        <taxon>Fungi</taxon>
        <taxon>Dikarya</taxon>
        <taxon>Ascomycota</taxon>
        <taxon>Pezizomycotina</taxon>
        <taxon>Eurotiomycetes</taxon>
        <taxon>Eurotiomycetidae</taxon>
        <taxon>Eurotiales</taxon>
        <taxon>Aspergillaceae</taxon>
        <taxon>Penicillium</taxon>
    </lineage>
</organism>
<reference evidence="1" key="2">
    <citation type="journal article" date="2023" name="IMA Fungus">
        <title>Comparative genomic study of the Penicillium genus elucidates a diverse pangenome and 15 lateral gene transfer events.</title>
        <authorList>
            <person name="Petersen C."/>
            <person name="Sorensen T."/>
            <person name="Nielsen M.R."/>
            <person name="Sondergaard T.E."/>
            <person name="Sorensen J.L."/>
            <person name="Fitzpatrick D.A."/>
            <person name="Frisvad J.C."/>
            <person name="Nielsen K.L."/>
        </authorList>
    </citation>
    <scope>NUCLEOTIDE SEQUENCE</scope>
    <source>
        <strain evidence="1">IBT 19713</strain>
    </source>
</reference>
<accession>A0A9W9TJQ5</accession>
<dbReference type="GeneID" id="83202903"/>
<dbReference type="Proteomes" id="UP001150941">
    <property type="component" value="Unassembled WGS sequence"/>
</dbReference>